<evidence type="ECO:0000256" key="1">
    <source>
        <dbReference type="ARBA" id="ARBA00005457"/>
    </source>
</evidence>
<dbReference type="Proteomes" id="UP000593567">
    <property type="component" value="Unassembled WGS sequence"/>
</dbReference>
<dbReference type="GO" id="GO:0042256">
    <property type="term" value="P:cytosolic ribosome assembly"/>
    <property type="evidence" value="ECO:0007669"/>
    <property type="project" value="TreeGrafter"/>
</dbReference>
<dbReference type="EMBL" id="VXIV02002680">
    <property type="protein sequence ID" value="KAF6023652.1"/>
    <property type="molecule type" value="Genomic_DNA"/>
</dbReference>
<sequence length="361" mass="41062">MASAQSAIKTSAVSLLLKFNNSVSNSSCRHIYNCTLNCRSTPRHFGFIPSQIHTDTRNRTYGYGLKRFSTLAVKCNGQDQYAIASVNHDTKVKNINMRSTSTILKMIWFRSISSSPHQLNLSRSIYAHSLANKKNKCYLLAPPDVLFGCSHQLQARAVHSKSGGDEQFIEFLTKEITNEKEEPAELPSISGFDTVETKGPHVKLVKKFNNELITVRFTVNNSISSSEEDPEEEPSDEMDTAIPQMVSRPEFDVVIKKDGISPQLHLKCQLMDSSMDAEIKDEEDSFEILEFAMVDEEWNNDTYFVNADLLDPTMYDMLMLMLEERGINHSTFCEQLMQFSTGYEQDLYVNLLESLKKFIQK</sequence>
<dbReference type="Pfam" id="PF02330">
    <property type="entry name" value="MAM33"/>
    <property type="match status" value="1"/>
</dbReference>
<dbReference type="Gene3D" id="3.10.280.10">
    <property type="entry name" value="Mitochondrial glycoprotein"/>
    <property type="match status" value="1"/>
</dbReference>
<dbReference type="InterPro" id="IPR036561">
    <property type="entry name" value="MAM33_sf"/>
</dbReference>
<dbReference type="InterPro" id="IPR003428">
    <property type="entry name" value="MAM33"/>
</dbReference>
<name>A0A7J7JBL8_BUGNE</name>
<gene>
    <name evidence="2" type="ORF">EB796_018019</name>
</gene>
<comment type="caution">
    <text evidence="2">The sequence shown here is derived from an EMBL/GenBank/DDBJ whole genome shotgun (WGS) entry which is preliminary data.</text>
</comment>
<comment type="similarity">
    <text evidence="1">Belongs to the MAM33 family.</text>
</comment>
<dbReference type="SUPFAM" id="SSF54529">
    <property type="entry name" value="Mitochondrial glycoprotein MAM33-like"/>
    <property type="match status" value="1"/>
</dbReference>
<dbReference type="GO" id="GO:0005759">
    <property type="term" value="C:mitochondrial matrix"/>
    <property type="evidence" value="ECO:0007669"/>
    <property type="project" value="InterPro"/>
</dbReference>
<dbReference type="PANTHER" id="PTHR10826:SF1">
    <property type="entry name" value="COMPLEMENT COMPONENT 1 Q SUBCOMPONENT-BINDING PROTEIN, MITOCHONDRIAL"/>
    <property type="match status" value="1"/>
</dbReference>
<dbReference type="OrthoDB" id="278212at2759"/>
<protein>
    <submittedName>
        <fullName evidence="2">C1QBP</fullName>
    </submittedName>
</protein>
<dbReference type="PANTHER" id="PTHR10826">
    <property type="entry name" value="COMPLEMENT COMPONENT 1"/>
    <property type="match status" value="1"/>
</dbReference>
<evidence type="ECO:0000313" key="2">
    <source>
        <dbReference type="EMBL" id="KAF6023652.1"/>
    </source>
</evidence>
<dbReference type="AlphaFoldDB" id="A0A7J7JBL8"/>
<reference evidence="2" key="1">
    <citation type="submission" date="2020-06" db="EMBL/GenBank/DDBJ databases">
        <title>Draft genome of Bugula neritina, a colonial animal packing powerful symbionts and potential medicines.</title>
        <authorList>
            <person name="Rayko M."/>
        </authorList>
    </citation>
    <scope>NUCLEOTIDE SEQUENCE [LARGE SCALE GENOMIC DNA]</scope>
    <source>
        <strain evidence="2">Kwan_BN1</strain>
    </source>
</reference>
<keyword evidence="3" id="KW-1185">Reference proteome</keyword>
<evidence type="ECO:0000313" key="3">
    <source>
        <dbReference type="Proteomes" id="UP000593567"/>
    </source>
</evidence>
<accession>A0A7J7JBL8</accession>
<proteinExistence type="inferred from homology"/>
<organism evidence="2 3">
    <name type="scientific">Bugula neritina</name>
    <name type="common">Brown bryozoan</name>
    <name type="synonym">Sertularia neritina</name>
    <dbReference type="NCBI Taxonomy" id="10212"/>
    <lineage>
        <taxon>Eukaryota</taxon>
        <taxon>Metazoa</taxon>
        <taxon>Spiralia</taxon>
        <taxon>Lophotrochozoa</taxon>
        <taxon>Bryozoa</taxon>
        <taxon>Gymnolaemata</taxon>
        <taxon>Cheilostomatida</taxon>
        <taxon>Flustrina</taxon>
        <taxon>Buguloidea</taxon>
        <taxon>Bugulidae</taxon>
        <taxon>Bugula</taxon>
    </lineage>
</organism>